<name>A0A2B7ZNZ3_9EURO</name>
<protein>
    <submittedName>
        <fullName evidence="2">Uncharacterized protein</fullName>
    </submittedName>
</protein>
<evidence type="ECO:0000313" key="2">
    <source>
        <dbReference type="EMBL" id="PGH34903.1"/>
    </source>
</evidence>
<accession>A0A2B7ZNZ3</accession>
<feature type="compositionally biased region" description="Basic and acidic residues" evidence="1">
    <location>
        <begin position="113"/>
        <end position="122"/>
    </location>
</feature>
<reference evidence="2 3" key="1">
    <citation type="submission" date="2017-10" db="EMBL/GenBank/DDBJ databases">
        <title>Comparative genomics in systemic dimorphic fungi from Ajellomycetaceae.</title>
        <authorList>
            <person name="Munoz J.F."/>
            <person name="Mcewen J.G."/>
            <person name="Clay O.K."/>
            <person name="Cuomo C.A."/>
        </authorList>
    </citation>
    <scope>NUCLEOTIDE SEQUENCE [LARGE SCALE GENOMIC DNA]</scope>
    <source>
        <strain evidence="2 3">UAMH4076</strain>
    </source>
</reference>
<feature type="region of interest" description="Disordered" evidence="1">
    <location>
        <begin position="110"/>
        <end position="155"/>
    </location>
</feature>
<dbReference type="EMBL" id="PDND01000031">
    <property type="protein sequence ID" value="PGH34903.1"/>
    <property type="molecule type" value="Genomic_DNA"/>
</dbReference>
<sequence length="205" mass="22753">MAGAKKKKQTATTGDLRRWQQMSMPQLIRENRSFAHKRLSIHEYNARALPSPSSLSSNRDKRVHCEQGSCFTHANCQRCHYTLRSHDRKYTSRSYASSGSMRAAVNLEGTNLGDRRREHGKDCGAGSAELGSLVDPVKIPPKVSPPKADARPSTAESLLLTKQPPLVHWPLLQVANHHHPSADDVGGMLLKGVENHRRVIVGLKK</sequence>
<proteinExistence type="predicted"/>
<keyword evidence="3" id="KW-1185">Reference proteome</keyword>
<comment type="caution">
    <text evidence="2">The sequence shown here is derived from an EMBL/GenBank/DDBJ whole genome shotgun (WGS) entry which is preliminary data.</text>
</comment>
<gene>
    <name evidence="2" type="ORF">GX50_02254</name>
</gene>
<dbReference type="Proteomes" id="UP000226031">
    <property type="component" value="Unassembled WGS sequence"/>
</dbReference>
<evidence type="ECO:0000256" key="1">
    <source>
        <dbReference type="SAM" id="MobiDB-lite"/>
    </source>
</evidence>
<dbReference type="AlphaFoldDB" id="A0A2B7ZNZ3"/>
<evidence type="ECO:0000313" key="3">
    <source>
        <dbReference type="Proteomes" id="UP000226031"/>
    </source>
</evidence>
<organism evidence="2 3">
    <name type="scientific">[Emmonsia] crescens</name>
    <dbReference type="NCBI Taxonomy" id="73230"/>
    <lineage>
        <taxon>Eukaryota</taxon>
        <taxon>Fungi</taxon>
        <taxon>Dikarya</taxon>
        <taxon>Ascomycota</taxon>
        <taxon>Pezizomycotina</taxon>
        <taxon>Eurotiomycetes</taxon>
        <taxon>Eurotiomycetidae</taxon>
        <taxon>Onygenales</taxon>
        <taxon>Ajellomycetaceae</taxon>
        <taxon>Emergomyces</taxon>
    </lineage>
</organism>